<dbReference type="RefSeq" id="WP_378321050.1">
    <property type="nucleotide sequence ID" value="NZ_JBHUHY010000015.1"/>
</dbReference>
<evidence type="ECO:0000313" key="1">
    <source>
        <dbReference type="EMBL" id="MFD2188044.1"/>
    </source>
</evidence>
<organism evidence="1 2">
    <name type="scientific">Aquimarina celericrescens</name>
    <dbReference type="NCBI Taxonomy" id="1964542"/>
    <lineage>
        <taxon>Bacteria</taxon>
        <taxon>Pseudomonadati</taxon>
        <taxon>Bacteroidota</taxon>
        <taxon>Flavobacteriia</taxon>
        <taxon>Flavobacteriales</taxon>
        <taxon>Flavobacteriaceae</taxon>
        <taxon>Aquimarina</taxon>
    </lineage>
</organism>
<sequence>MDTKYILLFAFSCFVMAMQSQVSDLARLEYTYFPQRSSDNSFRRLRVFAKYPIRLNDKGSYLVPGIEYRNVNFIYRDATFFETNDLERFSSFTGSLIYTFKMNNDWRFVAQTGVIVASNFEGDGINADDTILTGALLFLKDKTDETVPKPWRLIFGVRYSTTAGRPFPLPFINYYREFRPNWSYVIGVPKTNIKYTFKEKNVIQGFMTLDGFFANIQNNKNFTDPQTAEERTANNISMTIVLAGLGYERYLTNHLVVYSYAGFTVVNDIRLRNNDQEDVLTINDQNSLYIRAGIKLKI</sequence>
<accession>A0ABW5B1P8</accession>
<name>A0ABW5B1P8_9FLAO</name>
<comment type="caution">
    <text evidence="1">The sequence shown here is derived from an EMBL/GenBank/DDBJ whole genome shotgun (WGS) entry which is preliminary data.</text>
</comment>
<proteinExistence type="predicted"/>
<reference evidence="2" key="1">
    <citation type="journal article" date="2019" name="Int. J. Syst. Evol. Microbiol.">
        <title>The Global Catalogue of Microorganisms (GCM) 10K type strain sequencing project: providing services to taxonomists for standard genome sequencing and annotation.</title>
        <authorList>
            <consortium name="The Broad Institute Genomics Platform"/>
            <consortium name="The Broad Institute Genome Sequencing Center for Infectious Disease"/>
            <person name="Wu L."/>
            <person name="Ma J."/>
        </authorList>
    </citation>
    <scope>NUCLEOTIDE SEQUENCE [LARGE SCALE GENOMIC DNA]</scope>
    <source>
        <strain evidence="2">DT92</strain>
    </source>
</reference>
<evidence type="ECO:0000313" key="2">
    <source>
        <dbReference type="Proteomes" id="UP001597344"/>
    </source>
</evidence>
<evidence type="ECO:0008006" key="3">
    <source>
        <dbReference type="Google" id="ProtNLM"/>
    </source>
</evidence>
<keyword evidence="2" id="KW-1185">Reference proteome</keyword>
<dbReference type="EMBL" id="JBHUHY010000015">
    <property type="protein sequence ID" value="MFD2188044.1"/>
    <property type="molecule type" value="Genomic_DNA"/>
</dbReference>
<gene>
    <name evidence="1" type="ORF">ACFSJT_14675</name>
</gene>
<protein>
    <recommendedName>
        <fullName evidence="3">Outer membrane protein beta-barrel domain-containing protein</fullName>
    </recommendedName>
</protein>
<dbReference type="Proteomes" id="UP001597344">
    <property type="component" value="Unassembled WGS sequence"/>
</dbReference>